<dbReference type="HOGENOM" id="CLU_067622_0_0_1"/>
<evidence type="ECO:0000313" key="2">
    <source>
        <dbReference type="Proteomes" id="UP000054166"/>
    </source>
</evidence>
<protein>
    <submittedName>
        <fullName evidence="1">Uncharacterized protein</fullName>
    </submittedName>
</protein>
<accession>A0A0C3EYF5</accession>
<feature type="non-terminal residue" evidence="1">
    <location>
        <position position="1"/>
    </location>
</feature>
<dbReference type="STRING" id="765440.A0A0C3EYF5"/>
<sequence length="213" mass="23661">TNREAGVSEEVVVCIQGIVCDKHLPPVLRIPRHRNAAKYMHQSVHITGLNDPLFVKALENLAAIPRGTCAQNPLHNNIFERHVDKNDFDHWSPISHATNTAIEFRNQYFTYRHDDPHALSVPLTQNVDPTGQLATLAGPDLFHGEDNVVVYCAKLAGSSKFKPISPCAIRVGDIIEVQMSLLLTPIKNGRFKMIIVLRGIAILNTSFTDVSIK</sequence>
<keyword evidence="2" id="KW-1185">Reference proteome</keyword>
<dbReference type="EMBL" id="KN833097">
    <property type="protein sequence ID" value="KIM72994.1"/>
    <property type="molecule type" value="Genomic_DNA"/>
</dbReference>
<reference evidence="1 2" key="1">
    <citation type="submission" date="2014-04" db="EMBL/GenBank/DDBJ databases">
        <authorList>
            <consortium name="DOE Joint Genome Institute"/>
            <person name="Kuo A."/>
            <person name="Tarkka M."/>
            <person name="Buscot F."/>
            <person name="Kohler A."/>
            <person name="Nagy L.G."/>
            <person name="Floudas D."/>
            <person name="Copeland A."/>
            <person name="Barry K.W."/>
            <person name="Cichocki N."/>
            <person name="Veneault-Fourrey C."/>
            <person name="LaButti K."/>
            <person name="Lindquist E.A."/>
            <person name="Lipzen A."/>
            <person name="Lundell T."/>
            <person name="Morin E."/>
            <person name="Murat C."/>
            <person name="Sun H."/>
            <person name="Tunlid A."/>
            <person name="Henrissat B."/>
            <person name="Grigoriev I.V."/>
            <person name="Hibbett D.S."/>
            <person name="Martin F."/>
            <person name="Nordberg H.P."/>
            <person name="Cantor M.N."/>
            <person name="Hua S.X."/>
        </authorList>
    </citation>
    <scope>NUCLEOTIDE SEQUENCE [LARGE SCALE GENOMIC DNA]</scope>
    <source>
        <strain evidence="1 2">F 1598</strain>
    </source>
</reference>
<dbReference type="OrthoDB" id="3269456at2759"/>
<dbReference type="InParanoid" id="A0A0C3EYF5"/>
<reference evidence="2" key="2">
    <citation type="submission" date="2015-01" db="EMBL/GenBank/DDBJ databases">
        <title>Evolutionary Origins and Diversification of the Mycorrhizal Mutualists.</title>
        <authorList>
            <consortium name="DOE Joint Genome Institute"/>
            <consortium name="Mycorrhizal Genomics Consortium"/>
            <person name="Kohler A."/>
            <person name="Kuo A."/>
            <person name="Nagy L.G."/>
            <person name="Floudas D."/>
            <person name="Copeland A."/>
            <person name="Barry K.W."/>
            <person name="Cichocki N."/>
            <person name="Veneault-Fourrey C."/>
            <person name="LaButti K."/>
            <person name="Lindquist E.A."/>
            <person name="Lipzen A."/>
            <person name="Lundell T."/>
            <person name="Morin E."/>
            <person name="Murat C."/>
            <person name="Riley R."/>
            <person name="Ohm R."/>
            <person name="Sun H."/>
            <person name="Tunlid A."/>
            <person name="Henrissat B."/>
            <person name="Grigoriev I.V."/>
            <person name="Hibbett D.S."/>
            <person name="Martin F."/>
        </authorList>
    </citation>
    <scope>NUCLEOTIDE SEQUENCE [LARGE SCALE GENOMIC DNA]</scope>
    <source>
        <strain evidence="2">F 1598</strain>
    </source>
</reference>
<dbReference type="AlphaFoldDB" id="A0A0C3EYF5"/>
<dbReference type="Proteomes" id="UP000054166">
    <property type="component" value="Unassembled WGS sequence"/>
</dbReference>
<name>A0A0C3EYF5_PILCF</name>
<proteinExistence type="predicted"/>
<gene>
    <name evidence="1" type="ORF">PILCRDRAFT_81471</name>
</gene>
<organism evidence="1 2">
    <name type="scientific">Piloderma croceum (strain F 1598)</name>
    <dbReference type="NCBI Taxonomy" id="765440"/>
    <lineage>
        <taxon>Eukaryota</taxon>
        <taxon>Fungi</taxon>
        <taxon>Dikarya</taxon>
        <taxon>Basidiomycota</taxon>
        <taxon>Agaricomycotina</taxon>
        <taxon>Agaricomycetes</taxon>
        <taxon>Agaricomycetidae</taxon>
        <taxon>Atheliales</taxon>
        <taxon>Atheliaceae</taxon>
        <taxon>Piloderma</taxon>
    </lineage>
</organism>
<evidence type="ECO:0000313" key="1">
    <source>
        <dbReference type="EMBL" id="KIM72994.1"/>
    </source>
</evidence>